<dbReference type="EMBL" id="CP068570">
    <property type="protein sequence ID" value="QQZ49711.1"/>
    <property type="molecule type" value="Genomic_DNA"/>
</dbReference>
<keyword evidence="1" id="KW-0812">Transmembrane</keyword>
<keyword evidence="1" id="KW-0472">Membrane</keyword>
<dbReference type="NCBIfam" id="NF033488">
    <property type="entry name" value="lmo0937_fam_TM"/>
    <property type="match status" value="1"/>
</dbReference>
<name>A0A974S8F1_9CAUL</name>
<dbReference type="AlphaFoldDB" id="A0A974S8F1"/>
<evidence type="ECO:0000256" key="1">
    <source>
        <dbReference type="SAM" id="Phobius"/>
    </source>
</evidence>
<protein>
    <submittedName>
        <fullName evidence="2">Lmo0937 family membrane protein</fullName>
    </submittedName>
</protein>
<dbReference type="Pfam" id="PF18919">
    <property type="entry name" value="DUF5670"/>
    <property type="match status" value="1"/>
</dbReference>
<proteinExistence type="predicted"/>
<dbReference type="InterPro" id="IPR043727">
    <property type="entry name" value="Lmo0937-like"/>
</dbReference>
<evidence type="ECO:0000313" key="2">
    <source>
        <dbReference type="EMBL" id="QQZ49711.1"/>
    </source>
</evidence>
<sequence>MLLVLWLLGFFAFHVTTAAIHVLLLIALVLVVLHFFRGRSA</sequence>
<accession>A0A974S8F1</accession>
<reference evidence="2" key="1">
    <citation type="submission" date="2021-01" db="EMBL/GenBank/DDBJ databases">
        <title>Genome sequence of Phenylobacterium sp. 20VBR1 isolated from a valley glaceir, Ny-Alesund, Svalbard.</title>
        <authorList>
            <person name="Thomas F.A."/>
            <person name="Krishnan K.P."/>
            <person name="Sinha R.K."/>
        </authorList>
    </citation>
    <scope>NUCLEOTIDE SEQUENCE</scope>
    <source>
        <strain evidence="2">20VBR1</strain>
    </source>
</reference>
<gene>
    <name evidence="2" type="ORF">JKL49_23160</name>
</gene>
<feature type="transmembrane region" description="Helical" evidence="1">
    <location>
        <begin position="6"/>
        <end position="36"/>
    </location>
</feature>
<organism evidence="2">
    <name type="scientific">Phenylobacterium glaciei</name>
    <dbReference type="NCBI Taxonomy" id="2803784"/>
    <lineage>
        <taxon>Bacteria</taxon>
        <taxon>Pseudomonadati</taxon>
        <taxon>Pseudomonadota</taxon>
        <taxon>Alphaproteobacteria</taxon>
        <taxon>Caulobacterales</taxon>
        <taxon>Caulobacteraceae</taxon>
        <taxon>Phenylobacterium</taxon>
    </lineage>
</organism>
<keyword evidence="1" id="KW-1133">Transmembrane helix</keyword>